<dbReference type="GeneID" id="114451674"/>
<dbReference type="InParanoid" id="A0A6P7KD49"/>
<protein>
    <submittedName>
        <fullName evidence="3">Coiled-coil domain-containing protein 33</fullName>
    </submittedName>
</protein>
<dbReference type="CTD" id="80125"/>
<feature type="compositionally biased region" description="Basic residues" evidence="1">
    <location>
        <begin position="76"/>
        <end position="85"/>
    </location>
</feature>
<dbReference type="OrthoDB" id="552574at2759"/>
<feature type="compositionally biased region" description="Polar residues" evidence="1">
    <location>
        <begin position="47"/>
        <end position="58"/>
    </location>
</feature>
<keyword evidence="2" id="KW-1185">Reference proteome</keyword>
<dbReference type="GO" id="GO:0005777">
    <property type="term" value="C:peroxisome"/>
    <property type="evidence" value="ECO:0007669"/>
    <property type="project" value="TreeGrafter"/>
</dbReference>
<feature type="region of interest" description="Disordered" evidence="1">
    <location>
        <begin position="38"/>
        <end position="91"/>
    </location>
</feature>
<feature type="region of interest" description="Disordered" evidence="1">
    <location>
        <begin position="252"/>
        <end position="271"/>
    </location>
</feature>
<proteinExistence type="predicted"/>
<dbReference type="InterPro" id="IPR039889">
    <property type="entry name" value="CCD33"/>
</dbReference>
<dbReference type="RefSeq" id="XP_028286262.1">
    <property type="nucleotide sequence ID" value="XM_028430461.1"/>
</dbReference>
<gene>
    <name evidence="3" type="primary">ccdc33</name>
</gene>
<evidence type="ECO:0000313" key="2">
    <source>
        <dbReference type="Proteomes" id="UP000515145"/>
    </source>
</evidence>
<reference evidence="3" key="1">
    <citation type="submission" date="2025-08" db="UniProtKB">
        <authorList>
            <consortium name="RefSeq"/>
        </authorList>
    </citation>
    <scope>IDENTIFICATION</scope>
</reference>
<dbReference type="Proteomes" id="UP000515145">
    <property type="component" value="Chromosome 19"/>
</dbReference>
<feature type="compositionally biased region" description="Basic residues" evidence="1">
    <location>
        <begin position="256"/>
        <end position="269"/>
    </location>
</feature>
<accession>A0A6P7KD49</accession>
<evidence type="ECO:0000256" key="1">
    <source>
        <dbReference type="SAM" id="MobiDB-lite"/>
    </source>
</evidence>
<organism evidence="2 3">
    <name type="scientific">Parambassis ranga</name>
    <name type="common">Indian glassy fish</name>
    <dbReference type="NCBI Taxonomy" id="210632"/>
    <lineage>
        <taxon>Eukaryota</taxon>
        <taxon>Metazoa</taxon>
        <taxon>Chordata</taxon>
        <taxon>Craniata</taxon>
        <taxon>Vertebrata</taxon>
        <taxon>Euteleostomi</taxon>
        <taxon>Actinopterygii</taxon>
        <taxon>Neopterygii</taxon>
        <taxon>Teleostei</taxon>
        <taxon>Neoteleostei</taxon>
        <taxon>Acanthomorphata</taxon>
        <taxon>Ovalentaria</taxon>
        <taxon>Ambassidae</taxon>
        <taxon>Parambassis</taxon>
    </lineage>
</organism>
<sequence>MLTLEGLKSSLVTEWLQRDAFSLPPHDALAEILPHYQSHPSRAKAESQGTAEQDQETPADQAKSTEDNKPNINHTYRIHHPHRRPPLQDFEDDSHMTRITDLQTKEVENYRLAMGKMADDIITLRTQVLKLEADNSQLRSDLSLHQDLGRDLLNDTDVDVMTKAEVADRIAHLKFKLASETSKTTSQRDRIHQLQNELIKKNDSQKELLKLQRVHQQEQEHLQHQQANMAALEVTVKQQEKVIEKMEKALGSELRQKKRHSGDKRHMMKTQRDMESALAAENARLRKELERSQQLPAPVIIQLPAQEKLILLHKLEKAEARVQTLEAQMEKNAKSWGREKQELMTKLSEHRRGFVRTSTAILQNVPSGS</sequence>
<dbReference type="PANTHER" id="PTHR21623:SF2">
    <property type="entry name" value="COILED-COIL DOMAIN-CONTAINING PROTEIN 33"/>
    <property type="match status" value="1"/>
</dbReference>
<dbReference type="AlphaFoldDB" id="A0A6P7KD49"/>
<dbReference type="PANTHER" id="PTHR21623">
    <property type="entry name" value="SPERIOLIN-BINDING FACTOR"/>
    <property type="match status" value="1"/>
</dbReference>
<evidence type="ECO:0000313" key="3">
    <source>
        <dbReference type="RefSeq" id="XP_028286262.1"/>
    </source>
</evidence>
<name>A0A6P7KD49_9TELE</name>